<keyword evidence="2" id="KW-1185">Reference proteome</keyword>
<evidence type="ECO:0000313" key="2">
    <source>
        <dbReference type="Proteomes" id="UP000033428"/>
    </source>
</evidence>
<gene>
    <name evidence="1" type="ORF">OMAG_000703</name>
</gene>
<protein>
    <submittedName>
        <fullName evidence="1">Uncharacterized protein</fullName>
    </submittedName>
</protein>
<proteinExistence type="predicted"/>
<dbReference type="AlphaFoldDB" id="A0A0F0CQ31"/>
<evidence type="ECO:0000313" key="1">
    <source>
        <dbReference type="EMBL" id="KJJ85433.1"/>
    </source>
</evidence>
<comment type="caution">
    <text evidence="1">The sequence shown here is derived from an EMBL/GenBank/DDBJ whole genome shotgun (WGS) entry which is preliminary data.</text>
</comment>
<name>A0A0F0CQ31_9BACT</name>
<dbReference type="Proteomes" id="UP000033428">
    <property type="component" value="Unassembled WGS sequence"/>
</dbReference>
<accession>A0A0F0CQ31</accession>
<reference evidence="1 2" key="1">
    <citation type="submission" date="2015-02" db="EMBL/GenBank/DDBJ databases">
        <title>Single-cell genomics of uncultivated deep-branching MTB reveals a conserved set of magnetosome genes.</title>
        <authorList>
            <person name="Kolinko S."/>
            <person name="Richter M."/>
            <person name="Glockner F.O."/>
            <person name="Brachmann A."/>
            <person name="Schuler D."/>
        </authorList>
    </citation>
    <scope>NUCLEOTIDE SEQUENCE [LARGE SCALE GENOMIC DNA]</scope>
    <source>
        <strain evidence="1">SKK-01</strain>
    </source>
</reference>
<dbReference type="EMBL" id="JYNY01000161">
    <property type="protein sequence ID" value="KJJ85433.1"/>
    <property type="molecule type" value="Genomic_DNA"/>
</dbReference>
<organism evidence="1 2">
    <name type="scientific">Candidatus Omnitrophus magneticus</name>
    <dbReference type="NCBI Taxonomy" id="1609969"/>
    <lineage>
        <taxon>Bacteria</taxon>
        <taxon>Pseudomonadati</taxon>
        <taxon>Candidatus Omnitrophota</taxon>
        <taxon>Candidatus Omnitrophus</taxon>
    </lineage>
</organism>
<sequence length="43" mass="5102">MCHYHKLHGFIFDPKNIKIVATRHLTRTSKKYITLFKNLACRG</sequence>